<dbReference type="InterPro" id="IPR050640">
    <property type="entry name" value="Bact_2-comp_sensor_kinase"/>
</dbReference>
<evidence type="ECO:0000256" key="7">
    <source>
        <dbReference type="ARBA" id="ARBA00022741"/>
    </source>
</evidence>
<evidence type="ECO:0000313" key="16">
    <source>
        <dbReference type="Proteomes" id="UP000619534"/>
    </source>
</evidence>
<evidence type="ECO:0000256" key="3">
    <source>
        <dbReference type="ARBA" id="ARBA00012438"/>
    </source>
</evidence>
<evidence type="ECO:0000313" key="15">
    <source>
        <dbReference type="EMBL" id="GGC84031.1"/>
    </source>
</evidence>
<feature type="transmembrane region" description="Helical" evidence="12">
    <location>
        <begin position="16"/>
        <end position="38"/>
    </location>
</feature>
<keyword evidence="4" id="KW-1003">Cell membrane</keyword>
<dbReference type="PRINTS" id="PR00344">
    <property type="entry name" value="BCTRLSENSOR"/>
</dbReference>
<evidence type="ECO:0000256" key="10">
    <source>
        <dbReference type="ARBA" id="ARBA00023012"/>
    </source>
</evidence>
<comment type="subcellular location">
    <subcellularLocation>
        <location evidence="2">Cell membrane</location>
        <topology evidence="2">Multi-pass membrane protein</topology>
    </subcellularLocation>
</comment>
<sequence>MNIKPFYSNFKIKDKIFSISLLILFIFGLVGMITYHFFTSLYEDRIYEESAEMLQLSSSVLDQEMNKIENMSFQIATDSIIQNYLYTINRNESSFEVYQAKTKLLQRLLGYVSSYRYIASMQVIDRYGGKYTTGYNTEIENDTEKIKKLLADTKGTNIWTSLEGENVISAARLIRRKANLDLGELGTLVITIDMEEFINRTLNFSSNKNFIITSEDEIYYQTNEGEVDLPDLSEGVNENGYMNFSLNGEDYLLTFNHSNFSQLTYYHLLPFTDITKQSQAIKLFMILAFLFLIILTVLLSRRASNNISKPLEQLSKRMKSVEQGNFEDSVPTVYYNDEIGQLHENFRLMLNKINELIKENYTKQLVIKETEYKALQAQINPHFLYNTLESVNWLAKINKQEKISVMVEALGSMMRNILSKKAPMITIEEELEIVNSYITIQQYRYDKRLKFSLTVEDDLKKSKIPKLSIQPIVENAIQHGLEEMVGECSIHVSIMAHEDDIQITVQDNGPGIEESKLEGIYKGQIRSKSSGIGLSNINERIKLMFGQQYGLTIKSRVGEGTTIYILLPIMTE</sequence>
<dbReference type="GO" id="GO:0016301">
    <property type="term" value="F:kinase activity"/>
    <property type="evidence" value="ECO:0007669"/>
    <property type="project" value="UniProtKB-KW"/>
</dbReference>
<accession>A0ABQ1NST5</accession>
<evidence type="ECO:0000256" key="5">
    <source>
        <dbReference type="ARBA" id="ARBA00022553"/>
    </source>
</evidence>
<keyword evidence="7" id="KW-0547">Nucleotide-binding</keyword>
<comment type="catalytic activity">
    <reaction evidence="1">
        <text>ATP + protein L-histidine = ADP + protein N-phospho-L-histidine.</text>
        <dbReference type="EC" id="2.7.13.3"/>
    </reaction>
</comment>
<organism evidence="15 16">
    <name type="scientific">Thalassobacillus devorans</name>
    <dbReference type="NCBI Taxonomy" id="279813"/>
    <lineage>
        <taxon>Bacteria</taxon>
        <taxon>Bacillati</taxon>
        <taxon>Bacillota</taxon>
        <taxon>Bacilli</taxon>
        <taxon>Bacillales</taxon>
        <taxon>Bacillaceae</taxon>
        <taxon>Thalassobacillus</taxon>
    </lineage>
</organism>
<dbReference type="Pfam" id="PF06580">
    <property type="entry name" value="His_kinase"/>
    <property type="match status" value="1"/>
</dbReference>
<feature type="transmembrane region" description="Helical" evidence="12">
    <location>
        <begin position="280"/>
        <end position="299"/>
    </location>
</feature>
<evidence type="ECO:0000256" key="6">
    <source>
        <dbReference type="ARBA" id="ARBA00022679"/>
    </source>
</evidence>
<evidence type="ECO:0000259" key="13">
    <source>
        <dbReference type="PROSITE" id="PS50109"/>
    </source>
</evidence>
<dbReference type="Gene3D" id="6.10.340.10">
    <property type="match status" value="1"/>
</dbReference>
<evidence type="ECO:0000256" key="9">
    <source>
        <dbReference type="ARBA" id="ARBA00022840"/>
    </source>
</evidence>
<dbReference type="SMART" id="SM00304">
    <property type="entry name" value="HAMP"/>
    <property type="match status" value="1"/>
</dbReference>
<keyword evidence="6" id="KW-0808">Transferase</keyword>
<dbReference type="Pfam" id="PF02518">
    <property type="entry name" value="HATPase_c"/>
    <property type="match status" value="1"/>
</dbReference>
<feature type="domain" description="Histidine kinase" evidence="13">
    <location>
        <begin position="379"/>
        <end position="571"/>
    </location>
</feature>
<dbReference type="InterPro" id="IPR004358">
    <property type="entry name" value="Sig_transdc_His_kin-like_C"/>
</dbReference>
<dbReference type="EC" id="2.7.13.3" evidence="3"/>
<protein>
    <recommendedName>
        <fullName evidence="3">histidine kinase</fullName>
        <ecNumber evidence="3">2.7.13.3</ecNumber>
    </recommendedName>
</protein>
<evidence type="ECO:0000256" key="2">
    <source>
        <dbReference type="ARBA" id="ARBA00004651"/>
    </source>
</evidence>
<evidence type="ECO:0000256" key="11">
    <source>
        <dbReference type="ARBA" id="ARBA00023136"/>
    </source>
</evidence>
<dbReference type="Pfam" id="PF00672">
    <property type="entry name" value="HAMP"/>
    <property type="match status" value="1"/>
</dbReference>
<evidence type="ECO:0000256" key="8">
    <source>
        <dbReference type="ARBA" id="ARBA00022777"/>
    </source>
</evidence>
<keyword evidence="16" id="KW-1185">Reference proteome</keyword>
<keyword evidence="12" id="KW-1133">Transmembrane helix</keyword>
<gene>
    <name evidence="15" type="primary">yesM</name>
    <name evidence="15" type="ORF">GCM10007216_13330</name>
</gene>
<keyword evidence="5" id="KW-0597">Phosphoprotein</keyword>
<dbReference type="Proteomes" id="UP000619534">
    <property type="component" value="Unassembled WGS sequence"/>
</dbReference>
<reference evidence="16" key="1">
    <citation type="journal article" date="2019" name="Int. J. Syst. Evol. Microbiol.">
        <title>The Global Catalogue of Microorganisms (GCM) 10K type strain sequencing project: providing services to taxonomists for standard genome sequencing and annotation.</title>
        <authorList>
            <consortium name="The Broad Institute Genomics Platform"/>
            <consortium name="The Broad Institute Genome Sequencing Center for Infectious Disease"/>
            <person name="Wu L."/>
            <person name="Ma J."/>
        </authorList>
    </citation>
    <scope>NUCLEOTIDE SEQUENCE [LARGE SCALE GENOMIC DNA]</scope>
    <source>
        <strain evidence="16">CCM 7282</strain>
    </source>
</reference>
<name>A0ABQ1NST5_9BACI</name>
<keyword evidence="9" id="KW-0067">ATP-binding</keyword>
<dbReference type="SMART" id="SM00387">
    <property type="entry name" value="HATPase_c"/>
    <property type="match status" value="1"/>
</dbReference>
<keyword evidence="8 15" id="KW-0418">Kinase</keyword>
<evidence type="ECO:0000256" key="4">
    <source>
        <dbReference type="ARBA" id="ARBA00022475"/>
    </source>
</evidence>
<keyword evidence="11 12" id="KW-0472">Membrane</keyword>
<dbReference type="InterPro" id="IPR003594">
    <property type="entry name" value="HATPase_dom"/>
</dbReference>
<dbReference type="InterPro" id="IPR010559">
    <property type="entry name" value="Sig_transdc_His_kin_internal"/>
</dbReference>
<keyword evidence="10" id="KW-0902">Two-component regulatory system</keyword>
<dbReference type="Gene3D" id="3.30.565.10">
    <property type="entry name" value="Histidine kinase-like ATPase, C-terminal domain"/>
    <property type="match status" value="1"/>
</dbReference>
<dbReference type="PANTHER" id="PTHR34220">
    <property type="entry name" value="SENSOR HISTIDINE KINASE YPDA"/>
    <property type="match status" value="1"/>
</dbReference>
<comment type="caution">
    <text evidence="15">The sequence shown here is derived from an EMBL/GenBank/DDBJ whole genome shotgun (WGS) entry which is preliminary data.</text>
</comment>
<dbReference type="InterPro" id="IPR003660">
    <property type="entry name" value="HAMP_dom"/>
</dbReference>
<evidence type="ECO:0000256" key="1">
    <source>
        <dbReference type="ARBA" id="ARBA00000085"/>
    </source>
</evidence>
<dbReference type="PROSITE" id="PS50885">
    <property type="entry name" value="HAMP"/>
    <property type="match status" value="1"/>
</dbReference>
<dbReference type="SUPFAM" id="SSF158472">
    <property type="entry name" value="HAMP domain-like"/>
    <property type="match status" value="1"/>
</dbReference>
<dbReference type="CDD" id="cd06225">
    <property type="entry name" value="HAMP"/>
    <property type="match status" value="1"/>
</dbReference>
<dbReference type="PANTHER" id="PTHR34220:SF7">
    <property type="entry name" value="SENSOR HISTIDINE KINASE YPDA"/>
    <property type="match status" value="1"/>
</dbReference>
<dbReference type="InterPro" id="IPR036890">
    <property type="entry name" value="HATPase_C_sf"/>
</dbReference>
<feature type="domain" description="HAMP" evidence="14">
    <location>
        <begin position="305"/>
        <end position="358"/>
    </location>
</feature>
<evidence type="ECO:0000259" key="14">
    <source>
        <dbReference type="PROSITE" id="PS50885"/>
    </source>
</evidence>
<evidence type="ECO:0000256" key="12">
    <source>
        <dbReference type="SAM" id="Phobius"/>
    </source>
</evidence>
<dbReference type="EMBL" id="BMCJ01000002">
    <property type="protein sequence ID" value="GGC84031.1"/>
    <property type="molecule type" value="Genomic_DNA"/>
</dbReference>
<dbReference type="PROSITE" id="PS50109">
    <property type="entry name" value="HIS_KIN"/>
    <property type="match status" value="1"/>
</dbReference>
<dbReference type="SUPFAM" id="SSF55874">
    <property type="entry name" value="ATPase domain of HSP90 chaperone/DNA topoisomerase II/histidine kinase"/>
    <property type="match status" value="1"/>
</dbReference>
<proteinExistence type="predicted"/>
<dbReference type="InterPro" id="IPR005467">
    <property type="entry name" value="His_kinase_dom"/>
</dbReference>
<keyword evidence="12" id="KW-0812">Transmembrane</keyword>